<organism evidence="4 5">
    <name type="scientific">Sphingomonas caseinilyticus</name>
    <dbReference type="NCBI Taxonomy" id="2908205"/>
    <lineage>
        <taxon>Bacteria</taxon>
        <taxon>Pseudomonadati</taxon>
        <taxon>Pseudomonadota</taxon>
        <taxon>Alphaproteobacteria</taxon>
        <taxon>Sphingomonadales</taxon>
        <taxon>Sphingomonadaceae</taxon>
        <taxon>Sphingomonas</taxon>
    </lineage>
</organism>
<dbReference type="Pfam" id="PF13692">
    <property type="entry name" value="Glyco_trans_1_4"/>
    <property type="match status" value="1"/>
</dbReference>
<sequence>MASQFRWRSAAPRIQLFVSDLTATGVVRNAIAIANEAAASGYEVRLLTCRPDGVLRNQIRPDVTVVRLVRSAEKGRSRRFQLKQALLEYRRHCREWRPDIMFSAGNHGHLLSTFAWFGLPGTKLLRISNDLDHGDPSPVVSWWRSLKFRLISNLADRLVFVSRALGDHPLLGLHLASGKAAVIPNGVDVEGVCAASHQPCTHRWAADRSLPFVLAVGRHVKQKNLGTLLRAFAIARKSRPMRLIILGDGNMDETARLSALSLDLGIADDVDLVPATANPFPLMAAAGTLALPSLWEGSSNVLLEAMACGTPVVASRTAGDAEHVLDGGKYGLLVDPHEIDGLAAALVRQTGPDRVQPGDRVNAFSRDKTMARYVAMFDELVASAARHAPIERLA</sequence>
<evidence type="ECO:0000313" key="5">
    <source>
        <dbReference type="Proteomes" id="UP001203410"/>
    </source>
</evidence>
<dbReference type="Proteomes" id="UP001203410">
    <property type="component" value="Unassembled WGS sequence"/>
</dbReference>
<dbReference type="Gene3D" id="3.40.50.2000">
    <property type="entry name" value="Glycogen Phosphorylase B"/>
    <property type="match status" value="2"/>
</dbReference>
<dbReference type="RefSeq" id="WP_249905056.1">
    <property type="nucleotide sequence ID" value="NZ_JAMGBA010000003.1"/>
</dbReference>
<gene>
    <name evidence="4" type="ORF">LZ496_12525</name>
</gene>
<evidence type="ECO:0000256" key="2">
    <source>
        <dbReference type="ARBA" id="ARBA00022679"/>
    </source>
</evidence>
<comment type="caution">
    <text evidence="4">The sequence shown here is derived from an EMBL/GenBank/DDBJ whole genome shotgun (WGS) entry which is preliminary data.</text>
</comment>
<dbReference type="InterPro" id="IPR028098">
    <property type="entry name" value="Glyco_trans_4-like_N"/>
</dbReference>
<name>A0ABT0RX51_9SPHN</name>
<dbReference type="PANTHER" id="PTHR12526">
    <property type="entry name" value="GLYCOSYLTRANSFERASE"/>
    <property type="match status" value="1"/>
</dbReference>
<reference evidence="4 5" key="1">
    <citation type="submission" date="2022-05" db="EMBL/GenBank/DDBJ databases">
        <authorList>
            <person name="Jo J.-H."/>
            <person name="Im W.-T."/>
        </authorList>
    </citation>
    <scope>NUCLEOTIDE SEQUENCE [LARGE SCALE GENOMIC DNA]</scope>
    <source>
        <strain evidence="4 5">NSE70-1</strain>
    </source>
</reference>
<evidence type="ECO:0000259" key="3">
    <source>
        <dbReference type="Pfam" id="PF13439"/>
    </source>
</evidence>
<dbReference type="Pfam" id="PF13439">
    <property type="entry name" value="Glyco_transf_4"/>
    <property type="match status" value="1"/>
</dbReference>
<dbReference type="SUPFAM" id="SSF53756">
    <property type="entry name" value="UDP-Glycosyltransferase/glycogen phosphorylase"/>
    <property type="match status" value="1"/>
</dbReference>
<keyword evidence="5" id="KW-1185">Reference proteome</keyword>
<proteinExistence type="predicted"/>
<evidence type="ECO:0000256" key="1">
    <source>
        <dbReference type="ARBA" id="ARBA00022676"/>
    </source>
</evidence>
<keyword evidence="2" id="KW-0808">Transferase</keyword>
<dbReference type="CDD" id="cd03811">
    <property type="entry name" value="GT4_GT28_WabH-like"/>
    <property type="match status" value="1"/>
</dbReference>
<dbReference type="EMBL" id="JAMGBA010000003">
    <property type="protein sequence ID" value="MCL6699603.1"/>
    <property type="molecule type" value="Genomic_DNA"/>
</dbReference>
<accession>A0ABT0RX51</accession>
<dbReference type="PANTHER" id="PTHR12526:SF510">
    <property type="entry name" value="D-INOSITOL 3-PHOSPHATE GLYCOSYLTRANSFERASE"/>
    <property type="match status" value="1"/>
</dbReference>
<feature type="domain" description="Glycosyltransferase subfamily 4-like N-terminal" evidence="3">
    <location>
        <begin position="25"/>
        <end position="190"/>
    </location>
</feature>
<protein>
    <submittedName>
        <fullName evidence="4">Glycosyltransferase</fullName>
    </submittedName>
</protein>
<evidence type="ECO:0000313" key="4">
    <source>
        <dbReference type="EMBL" id="MCL6699603.1"/>
    </source>
</evidence>
<keyword evidence="1" id="KW-0328">Glycosyltransferase</keyword>